<comment type="caution">
    <text evidence="1">The sequence shown here is derived from an EMBL/GenBank/DDBJ whole genome shotgun (WGS) entry which is preliminary data.</text>
</comment>
<proteinExistence type="predicted"/>
<reference evidence="2" key="1">
    <citation type="journal article" date="2022" name="New Phytol.">
        <title>Phylogenomic structure and speciation in an emerging model: the Sphagnum magellanicum complex (Bryophyta).</title>
        <authorList>
            <person name="Shaw A.J."/>
            <person name="Piatkowski B."/>
            <person name="Duffy A.M."/>
            <person name="Aguero B."/>
            <person name="Imwattana K."/>
            <person name="Nieto-Lugilde M."/>
            <person name="Healey A."/>
            <person name="Weston D.J."/>
            <person name="Patel M.N."/>
            <person name="Schmutz J."/>
            <person name="Grimwood J."/>
            <person name="Yavitt J.B."/>
            <person name="Hassel K."/>
            <person name="Stenoien H.K."/>
            <person name="Flatberg K.I."/>
            <person name="Bickford C.P."/>
            <person name="Hicks K.A."/>
        </authorList>
    </citation>
    <scope>NUCLEOTIDE SEQUENCE [LARGE SCALE GENOMIC DNA]</scope>
</reference>
<gene>
    <name evidence="1" type="ORF">CY35_07G107800</name>
</gene>
<name>A0ACB8HNR2_9BRYO</name>
<dbReference type="EMBL" id="CM038913">
    <property type="protein sequence ID" value="KAH9557879.1"/>
    <property type="molecule type" value="Genomic_DNA"/>
</dbReference>
<sequence>MIERDVRGSTDESGEEGVAEDAANDLAKAGNWNEVDLIDWGTTESQETLAQPQAPHGGTGVEGTASSHPENAAVVTPPPLQQWNLMDSDLFELNASAPPPAAQSAAGGVLAISTSVPPAAGDSEITRIKSMGPMGSGRSEMGCAVAVPLTDTGKEGGWSSDQTPLTRAENPVYNRSKSAAHVMDSSRLLHKPLLGAAMEELNEQETREEAKRMAQREAERVHHEMVKLAVPEPQSSMHIKERMKASKGVSGFLHRIMVSREEKVQNSLDTWHTREAKHSSVDARQAKLVMPRSTFLKDLVATVHASSKPAIKTGPPHLASKQELHFETVESHLRDGPVWTVQEYMIRNNRWKEVEEVGGIENFLFNLQFDDFDDFNDIDDDDDDDDW</sequence>
<keyword evidence="2" id="KW-1185">Reference proteome</keyword>
<dbReference type="Proteomes" id="UP000828922">
    <property type="component" value="Linkage Group LG07"/>
</dbReference>
<accession>A0ACB8HNR2</accession>
<evidence type="ECO:0000313" key="1">
    <source>
        <dbReference type="EMBL" id="KAH9557879.1"/>
    </source>
</evidence>
<organism evidence="1 2">
    <name type="scientific">Sphagnum magellanicum</name>
    <dbReference type="NCBI Taxonomy" id="128215"/>
    <lineage>
        <taxon>Eukaryota</taxon>
        <taxon>Viridiplantae</taxon>
        <taxon>Streptophyta</taxon>
        <taxon>Embryophyta</taxon>
        <taxon>Bryophyta</taxon>
        <taxon>Sphagnophytina</taxon>
        <taxon>Sphagnopsida</taxon>
        <taxon>Sphagnales</taxon>
        <taxon>Sphagnaceae</taxon>
        <taxon>Sphagnum</taxon>
    </lineage>
</organism>
<protein>
    <submittedName>
        <fullName evidence="1">Uncharacterized protein</fullName>
    </submittedName>
</protein>
<evidence type="ECO:0000313" key="2">
    <source>
        <dbReference type="Proteomes" id="UP000828922"/>
    </source>
</evidence>